<dbReference type="InterPro" id="IPR001978">
    <property type="entry name" value="Troponin"/>
</dbReference>
<comment type="similarity">
    <text evidence="1">Belongs to the troponin T family.</text>
</comment>
<dbReference type="Pfam" id="PF00992">
    <property type="entry name" value="Troponin"/>
    <property type="match status" value="1"/>
</dbReference>
<dbReference type="InterPro" id="IPR027707">
    <property type="entry name" value="TNNT"/>
</dbReference>
<feature type="compositionally biased region" description="Basic residues" evidence="2">
    <location>
        <begin position="1"/>
        <end position="10"/>
    </location>
</feature>
<organism evidence="3 4">
    <name type="scientific">Dictyocaulus viviparus</name>
    <name type="common">Bovine lungworm</name>
    <dbReference type="NCBI Taxonomy" id="29172"/>
    <lineage>
        <taxon>Eukaryota</taxon>
        <taxon>Metazoa</taxon>
        <taxon>Ecdysozoa</taxon>
        <taxon>Nematoda</taxon>
        <taxon>Chromadorea</taxon>
        <taxon>Rhabditida</taxon>
        <taxon>Rhabditina</taxon>
        <taxon>Rhabditomorpha</taxon>
        <taxon>Strongyloidea</taxon>
        <taxon>Metastrongylidae</taxon>
        <taxon>Dictyocaulus</taxon>
    </lineage>
</organism>
<dbReference type="PANTHER" id="PTHR11521">
    <property type="entry name" value="TROPONIN T"/>
    <property type="match status" value="1"/>
</dbReference>
<protein>
    <recommendedName>
        <fullName evidence="5">Troponin T family protein</fullName>
    </recommendedName>
</protein>
<evidence type="ECO:0000256" key="2">
    <source>
        <dbReference type="SAM" id="MobiDB-lite"/>
    </source>
</evidence>
<dbReference type="GO" id="GO:0045214">
    <property type="term" value="P:sarcomere organization"/>
    <property type="evidence" value="ECO:0007669"/>
    <property type="project" value="TreeGrafter"/>
</dbReference>
<sequence length="269" mass="32216">MAIMAAKKRQKTDDEGTLEDYRERRKKEREAEEEELRRMKEKQERRRHEREQEEREMAEKKRLEEEQRRKEEENRRIQQEEEKRRREEEKNKRQQQMIGGNFSSIHGGRNFVIPKKSEKNDKFGNIVQAKQEMGMTKDQQEEAKKAFMIAVRNAIPKASEIPASELKSKIKELHQRVCKLESEKYDMEKRHERQQYDLKELNERSRQVARNAGGKKGVNVSDTDGRHPKNAFPCFPGVPPPPCQFEKIIKKYDNEIQDDDEVEDVEEYN</sequence>
<dbReference type="GO" id="GO:0005861">
    <property type="term" value="C:troponin complex"/>
    <property type="evidence" value="ECO:0007669"/>
    <property type="project" value="InterPro"/>
</dbReference>
<proteinExistence type="inferred from homology"/>
<feature type="region of interest" description="Disordered" evidence="2">
    <location>
        <begin position="201"/>
        <end position="240"/>
    </location>
</feature>
<dbReference type="STRING" id="29172.A0A0D8YCP9"/>
<dbReference type="OrthoDB" id="330499at2759"/>
<dbReference type="PANTHER" id="PTHR11521:SF1">
    <property type="entry name" value="TROPONIN T, SKELETAL MUSCLE"/>
    <property type="match status" value="1"/>
</dbReference>
<dbReference type="GO" id="GO:0006936">
    <property type="term" value="P:muscle contraction"/>
    <property type="evidence" value="ECO:0007669"/>
    <property type="project" value="TreeGrafter"/>
</dbReference>
<evidence type="ECO:0000313" key="3">
    <source>
        <dbReference type="EMBL" id="KJH52356.1"/>
    </source>
</evidence>
<dbReference type="Gene3D" id="1.20.5.350">
    <property type="match status" value="1"/>
</dbReference>
<feature type="compositionally biased region" description="Basic and acidic residues" evidence="2">
    <location>
        <begin position="35"/>
        <end position="92"/>
    </location>
</feature>
<dbReference type="FunFam" id="1.20.5.350:FF:000006">
    <property type="entry name" value="TropoNin T"/>
    <property type="match status" value="1"/>
</dbReference>
<dbReference type="SUPFAM" id="SSF90250">
    <property type="entry name" value="Troponin coil-coiled subunits"/>
    <property type="match status" value="1"/>
</dbReference>
<dbReference type="GO" id="GO:0005523">
    <property type="term" value="F:tropomyosin binding"/>
    <property type="evidence" value="ECO:0007669"/>
    <property type="project" value="TreeGrafter"/>
</dbReference>
<feature type="region of interest" description="Disordered" evidence="2">
    <location>
        <begin position="1"/>
        <end position="117"/>
    </location>
</feature>
<keyword evidence="4" id="KW-1185">Reference proteome</keyword>
<dbReference type="EMBL" id="KN716166">
    <property type="protein sequence ID" value="KJH52356.1"/>
    <property type="molecule type" value="Genomic_DNA"/>
</dbReference>
<gene>
    <name evidence="3" type="ORF">DICVIV_01448</name>
</gene>
<reference evidence="3 4" key="1">
    <citation type="submission" date="2013-11" db="EMBL/GenBank/DDBJ databases">
        <title>Draft genome of the bovine lungworm Dictyocaulus viviparus.</title>
        <authorList>
            <person name="Mitreva M."/>
        </authorList>
    </citation>
    <scope>NUCLEOTIDE SEQUENCE [LARGE SCALE GENOMIC DNA]</scope>
    <source>
        <strain evidence="3 4">HannoverDv2000</strain>
    </source>
</reference>
<dbReference type="InterPro" id="IPR038077">
    <property type="entry name" value="Troponin_sf"/>
</dbReference>
<evidence type="ECO:0000256" key="1">
    <source>
        <dbReference type="ARBA" id="ARBA00008330"/>
    </source>
</evidence>
<feature type="compositionally biased region" description="Basic and acidic residues" evidence="2">
    <location>
        <begin position="11"/>
        <end position="23"/>
    </location>
</feature>
<name>A0A0D8YCP9_DICVI</name>
<accession>A0A0D8YCP9</accession>
<dbReference type="GO" id="GO:0006937">
    <property type="term" value="P:regulation of muscle contraction"/>
    <property type="evidence" value="ECO:0007669"/>
    <property type="project" value="InterPro"/>
</dbReference>
<dbReference type="Proteomes" id="UP000053766">
    <property type="component" value="Unassembled WGS sequence"/>
</dbReference>
<evidence type="ECO:0000313" key="4">
    <source>
        <dbReference type="Proteomes" id="UP000053766"/>
    </source>
</evidence>
<reference evidence="4" key="2">
    <citation type="journal article" date="2016" name="Sci. Rep.">
        <title>Dictyocaulus viviparus genome, variome and transcriptome elucidate lungworm biology and support future intervention.</title>
        <authorList>
            <person name="McNulty S.N."/>
            <person name="Strube C."/>
            <person name="Rosa B.A."/>
            <person name="Martin J.C."/>
            <person name="Tyagi R."/>
            <person name="Choi Y.J."/>
            <person name="Wang Q."/>
            <person name="Hallsworth Pepin K."/>
            <person name="Zhang X."/>
            <person name="Ozersky P."/>
            <person name="Wilson R.K."/>
            <person name="Sternberg P.W."/>
            <person name="Gasser R.B."/>
            <person name="Mitreva M."/>
        </authorList>
    </citation>
    <scope>NUCLEOTIDE SEQUENCE [LARGE SCALE GENOMIC DNA]</scope>
    <source>
        <strain evidence="4">HannoverDv2000</strain>
    </source>
</reference>
<dbReference type="AlphaFoldDB" id="A0A0D8YCP9"/>
<evidence type="ECO:0008006" key="5">
    <source>
        <dbReference type="Google" id="ProtNLM"/>
    </source>
</evidence>